<dbReference type="SUPFAM" id="SSF47384">
    <property type="entry name" value="Homodimeric domain of signal transducing histidine kinase"/>
    <property type="match status" value="1"/>
</dbReference>
<proteinExistence type="predicted"/>
<dbReference type="GO" id="GO:0000155">
    <property type="term" value="F:phosphorelay sensor kinase activity"/>
    <property type="evidence" value="ECO:0007669"/>
    <property type="project" value="InterPro"/>
</dbReference>
<dbReference type="PANTHER" id="PTHR43711:SF26">
    <property type="entry name" value="SENSOR HISTIDINE KINASE RCSC"/>
    <property type="match status" value="1"/>
</dbReference>
<evidence type="ECO:0000256" key="1">
    <source>
        <dbReference type="ARBA" id="ARBA00000085"/>
    </source>
</evidence>
<keyword evidence="8" id="KW-0902">Two-component regulatory system</keyword>
<dbReference type="PRINTS" id="PR00344">
    <property type="entry name" value="BCTRLSENSOR"/>
</dbReference>
<dbReference type="AlphaFoldDB" id="A0A6I6F4K2"/>
<evidence type="ECO:0000313" key="11">
    <source>
        <dbReference type="EMBL" id="QGU95308.1"/>
    </source>
</evidence>
<comment type="catalytic activity">
    <reaction evidence="1">
        <text>ATP + protein L-histidine = ADP + protein N-phospho-L-histidine.</text>
        <dbReference type="EC" id="2.7.13.3"/>
    </reaction>
</comment>
<dbReference type="CDD" id="cd00082">
    <property type="entry name" value="HisKA"/>
    <property type="match status" value="1"/>
</dbReference>
<dbReference type="InterPro" id="IPR005467">
    <property type="entry name" value="His_kinase_dom"/>
</dbReference>
<evidence type="ECO:0000256" key="4">
    <source>
        <dbReference type="ARBA" id="ARBA00022679"/>
    </source>
</evidence>
<evidence type="ECO:0000256" key="7">
    <source>
        <dbReference type="ARBA" id="ARBA00022840"/>
    </source>
</evidence>
<keyword evidence="7" id="KW-0067">ATP-binding</keyword>
<evidence type="ECO:0000313" key="12">
    <source>
        <dbReference type="Proteomes" id="UP000422764"/>
    </source>
</evidence>
<dbReference type="SMART" id="SM00387">
    <property type="entry name" value="HATPase_c"/>
    <property type="match status" value="1"/>
</dbReference>
<dbReference type="InterPro" id="IPR050736">
    <property type="entry name" value="Sensor_HK_Regulatory"/>
</dbReference>
<keyword evidence="3" id="KW-0597">Phosphoprotein</keyword>
<dbReference type="InterPro" id="IPR003661">
    <property type="entry name" value="HisK_dim/P_dom"/>
</dbReference>
<sequence>MYEIYDHLPFGVVILNGRDLSVEYSNLAFSKIFNAQIKSLEKDIEKIIGLNNVKDILKGCFEDKINKKLRRINIMTDKYFDFIINPKEQVLEIYIYDVTEYVNEENKIKRGRDRFLNIWSEMKTKCDIMQQLRIKEKEYILHLKDVVHNMSEGLVVLDCYGKLDFCNKPAIELGNLTLEQIATAKEFFTYMDENNFADNKESLQRLYAKYIEELKPIHSFIVKLRDKSKDDFKYIELSCNPVIDKDDILINTIITINDVTEIKNNEIKLERQAKELETISKTKDEFFNMVSHELRTPLTIIQASIQLANDVYRDEISSNIGKILLKVNQSCRILLKLINNILDISKAEAGFLKVDNSPFDIVSVTENIVSSANFYAKSKGINLIFDTTEEEAIVYLDKDKYEKIILNLLSNAIKFTPEGKNITVATNMGKGYAEVKVEDEGVGIPDEKLGEIFNRFVQITNPLSNNSQGTGLGLALVKKLIDLMDGEIEVKSRLGIGTKFIIRFKIHSNNYIHTSSSFQLDSNIDNKVILEFSDIN</sequence>
<evidence type="ECO:0000259" key="10">
    <source>
        <dbReference type="PROSITE" id="PS50113"/>
    </source>
</evidence>
<dbReference type="PANTHER" id="PTHR43711">
    <property type="entry name" value="TWO-COMPONENT HISTIDINE KINASE"/>
    <property type="match status" value="1"/>
</dbReference>
<dbReference type="EMBL" id="CP046522">
    <property type="protein sequence ID" value="QGU95308.1"/>
    <property type="molecule type" value="Genomic_DNA"/>
</dbReference>
<accession>A0A6I6F4K2</accession>
<dbReference type="InterPro" id="IPR035965">
    <property type="entry name" value="PAS-like_dom_sf"/>
</dbReference>
<protein>
    <recommendedName>
        <fullName evidence="2">histidine kinase</fullName>
        <ecNumber evidence="2">2.7.13.3</ecNumber>
    </recommendedName>
</protein>
<evidence type="ECO:0000256" key="8">
    <source>
        <dbReference type="ARBA" id="ARBA00023012"/>
    </source>
</evidence>
<name>A0A6I6F4K2_9CLOT</name>
<dbReference type="Gene3D" id="3.30.450.20">
    <property type="entry name" value="PAS domain"/>
    <property type="match status" value="1"/>
</dbReference>
<dbReference type="InterPro" id="IPR036097">
    <property type="entry name" value="HisK_dim/P_sf"/>
</dbReference>
<keyword evidence="12" id="KW-1185">Reference proteome</keyword>
<feature type="domain" description="PAC" evidence="10">
    <location>
        <begin position="218"/>
        <end position="271"/>
    </location>
</feature>
<feature type="domain" description="Histidine kinase" evidence="9">
    <location>
        <begin position="289"/>
        <end position="508"/>
    </location>
</feature>
<keyword evidence="4" id="KW-0808">Transferase</keyword>
<dbReference type="Pfam" id="PF02518">
    <property type="entry name" value="HATPase_c"/>
    <property type="match status" value="1"/>
</dbReference>
<dbReference type="Proteomes" id="UP000422764">
    <property type="component" value="Chromosome"/>
</dbReference>
<dbReference type="SUPFAM" id="SSF55785">
    <property type="entry name" value="PYP-like sensor domain (PAS domain)"/>
    <property type="match status" value="1"/>
</dbReference>
<dbReference type="SMART" id="SM00388">
    <property type="entry name" value="HisKA"/>
    <property type="match status" value="1"/>
</dbReference>
<dbReference type="Pfam" id="PF00512">
    <property type="entry name" value="HisKA"/>
    <property type="match status" value="1"/>
</dbReference>
<dbReference type="InterPro" id="IPR004358">
    <property type="entry name" value="Sig_transdc_His_kin-like_C"/>
</dbReference>
<keyword evidence="5" id="KW-0547">Nucleotide-binding</keyword>
<dbReference type="PROSITE" id="PS50109">
    <property type="entry name" value="HIS_KIN"/>
    <property type="match status" value="1"/>
</dbReference>
<dbReference type="SUPFAM" id="SSF55874">
    <property type="entry name" value="ATPase domain of HSP90 chaperone/DNA topoisomerase II/histidine kinase"/>
    <property type="match status" value="1"/>
</dbReference>
<evidence type="ECO:0000256" key="2">
    <source>
        <dbReference type="ARBA" id="ARBA00012438"/>
    </source>
</evidence>
<dbReference type="GO" id="GO:0005524">
    <property type="term" value="F:ATP binding"/>
    <property type="evidence" value="ECO:0007669"/>
    <property type="project" value="UniProtKB-KW"/>
</dbReference>
<dbReference type="EC" id="2.7.13.3" evidence="2"/>
<dbReference type="InterPro" id="IPR000700">
    <property type="entry name" value="PAS-assoc_C"/>
</dbReference>
<dbReference type="InterPro" id="IPR003594">
    <property type="entry name" value="HATPase_dom"/>
</dbReference>
<dbReference type="Gene3D" id="1.10.287.130">
    <property type="match status" value="1"/>
</dbReference>
<evidence type="ECO:0000256" key="6">
    <source>
        <dbReference type="ARBA" id="ARBA00022777"/>
    </source>
</evidence>
<dbReference type="Gene3D" id="3.30.565.10">
    <property type="entry name" value="Histidine kinase-like ATPase, C-terminal domain"/>
    <property type="match status" value="1"/>
</dbReference>
<keyword evidence="6" id="KW-0418">Kinase</keyword>
<evidence type="ECO:0000256" key="5">
    <source>
        <dbReference type="ARBA" id="ARBA00022741"/>
    </source>
</evidence>
<gene>
    <name evidence="11" type="ORF">GOM49_09600</name>
</gene>
<dbReference type="FunFam" id="3.30.565.10:FF:000037">
    <property type="entry name" value="Hybrid sensor histidine kinase/response regulator"/>
    <property type="match status" value="1"/>
</dbReference>
<dbReference type="InterPro" id="IPR036890">
    <property type="entry name" value="HATPase_C_sf"/>
</dbReference>
<evidence type="ECO:0000256" key="3">
    <source>
        <dbReference type="ARBA" id="ARBA00022553"/>
    </source>
</evidence>
<evidence type="ECO:0000259" key="9">
    <source>
        <dbReference type="PROSITE" id="PS50109"/>
    </source>
</evidence>
<organism evidence="11 12">
    <name type="scientific">Clostridium bovifaecis</name>
    <dbReference type="NCBI Taxonomy" id="2184719"/>
    <lineage>
        <taxon>Bacteria</taxon>
        <taxon>Bacillati</taxon>
        <taxon>Bacillota</taxon>
        <taxon>Clostridia</taxon>
        <taxon>Eubacteriales</taxon>
        <taxon>Clostridiaceae</taxon>
        <taxon>Clostridium</taxon>
    </lineage>
</organism>
<dbReference type="PROSITE" id="PS50113">
    <property type="entry name" value="PAC"/>
    <property type="match status" value="1"/>
</dbReference>
<reference evidence="11 12" key="1">
    <citation type="submission" date="2019-12" db="EMBL/GenBank/DDBJ databases">
        <title>Genome sequenceing of Clostridium bovifaecis.</title>
        <authorList>
            <person name="Yao Y."/>
        </authorList>
    </citation>
    <scope>NUCLEOTIDE SEQUENCE [LARGE SCALE GENOMIC DNA]</scope>
    <source>
        <strain evidence="11 12">BXX</strain>
    </source>
</reference>